<evidence type="ECO:0000256" key="2">
    <source>
        <dbReference type="ARBA" id="ARBA00023015"/>
    </source>
</evidence>
<keyword evidence="4" id="KW-0804">Transcription</keyword>
<organism evidence="6 7">
    <name type="scientific">Pseudomonas protegens (strain DSM 19095 / LMG 27888 / CFBP 6595 / CHA0)</name>
    <dbReference type="NCBI Taxonomy" id="1124983"/>
    <lineage>
        <taxon>Bacteria</taxon>
        <taxon>Pseudomonadati</taxon>
        <taxon>Pseudomonadota</taxon>
        <taxon>Gammaproteobacteria</taxon>
        <taxon>Pseudomonadales</taxon>
        <taxon>Pseudomonadaceae</taxon>
        <taxon>Pseudomonas</taxon>
    </lineage>
</organism>
<gene>
    <name evidence="6" type="primary">ynfL4</name>
    <name evidence="6" type="ORF">PFLCHA0_c23590</name>
</gene>
<dbReference type="SUPFAM" id="SSF53850">
    <property type="entry name" value="Periplasmic binding protein-like II"/>
    <property type="match status" value="1"/>
</dbReference>
<comment type="similarity">
    <text evidence="1">Belongs to the LysR transcriptional regulatory family.</text>
</comment>
<dbReference type="SUPFAM" id="SSF46785">
    <property type="entry name" value="Winged helix' DNA-binding domain"/>
    <property type="match status" value="1"/>
</dbReference>
<evidence type="ECO:0000313" key="7">
    <source>
        <dbReference type="Proteomes" id="UP000013940"/>
    </source>
</evidence>
<dbReference type="GeneID" id="57475349"/>
<dbReference type="InterPro" id="IPR036390">
    <property type="entry name" value="WH_DNA-bd_sf"/>
</dbReference>
<reference evidence="7" key="1">
    <citation type="journal article" date="2014" name="Genome Announc.">
        <title>Full-genome sequence of the plant growth-promoting bacterium Pseudomonas protegens CHA0.</title>
        <authorList>
            <person name="Jousset A."/>
            <person name="Schuldes J."/>
            <person name="Keel C."/>
            <person name="Maurhofer M."/>
            <person name="Daniel R."/>
            <person name="Scheu S."/>
            <person name="Thuermer A."/>
        </authorList>
    </citation>
    <scope>NUCLEOTIDE SEQUENCE [LARGE SCALE GENOMIC DNA]</scope>
    <source>
        <strain evidence="7">DSM 19095 / LMG 27888 / CFBP 6595 / CHA0</strain>
    </source>
</reference>
<dbReference type="AlphaFoldDB" id="A0A2C9EKE9"/>
<dbReference type="PANTHER" id="PTHR30346:SF0">
    <property type="entry name" value="HCA OPERON TRANSCRIPTIONAL ACTIVATOR HCAR"/>
    <property type="match status" value="1"/>
</dbReference>
<dbReference type="GO" id="GO:0003700">
    <property type="term" value="F:DNA-binding transcription factor activity"/>
    <property type="evidence" value="ECO:0007669"/>
    <property type="project" value="InterPro"/>
</dbReference>
<dbReference type="GO" id="GO:0003677">
    <property type="term" value="F:DNA binding"/>
    <property type="evidence" value="ECO:0007669"/>
    <property type="project" value="UniProtKB-KW"/>
</dbReference>
<dbReference type="InterPro" id="IPR036388">
    <property type="entry name" value="WH-like_DNA-bd_sf"/>
</dbReference>
<feature type="domain" description="HTH lysR-type" evidence="5">
    <location>
        <begin position="2"/>
        <end position="59"/>
    </location>
</feature>
<evidence type="ECO:0000256" key="1">
    <source>
        <dbReference type="ARBA" id="ARBA00009437"/>
    </source>
</evidence>
<dbReference type="Gene3D" id="3.40.190.10">
    <property type="entry name" value="Periplasmic binding protein-like II"/>
    <property type="match status" value="2"/>
</dbReference>
<evidence type="ECO:0000259" key="5">
    <source>
        <dbReference type="PROSITE" id="PS50931"/>
    </source>
</evidence>
<dbReference type="HOGENOM" id="CLU_039613_6_4_6"/>
<dbReference type="eggNOG" id="COG0583">
    <property type="taxonomic scope" value="Bacteria"/>
</dbReference>
<dbReference type="PRINTS" id="PR00039">
    <property type="entry name" value="HTHLYSR"/>
</dbReference>
<dbReference type="Proteomes" id="UP000013940">
    <property type="component" value="Chromosome"/>
</dbReference>
<dbReference type="InterPro" id="IPR000847">
    <property type="entry name" value="LysR_HTH_N"/>
</dbReference>
<dbReference type="KEGG" id="pprc:PFLCHA0_c23590"/>
<dbReference type="Gene3D" id="1.10.10.10">
    <property type="entry name" value="Winged helix-like DNA-binding domain superfamily/Winged helix DNA-binding domain"/>
    <property type="match status" value="1"/>
</dbReference>
<protein>
    <submittedName>
        <fullName evidence="6">HTH-type transcriptional regulator YnfL</fullName>
    </submittedName>
</protein>
<dbReference type="EMBL" id="CP003190">
    <property type="protein sequence ID" value="AGL84130.1"/>
    <property type="molecule type" value="Genomic_DNA"/>
</dbReference>
<dbReference type="Pfam" id="PF00126">
    <property type="entry name" value="HTH_1"/>
    <property type="match status" value="1"/>
</dbReference>
<evidence type="ECO:0000256" key="3">
    <source>
        <dbReference type="ARBA" id="ARBA00023125"/>
    </source>
</evidence>
<dbReference type="Pfam" id="PF03466">
    <property type="entry name" value="LysR_substrate"/>
    <property type="match status" value="1"/>
</dbReference>
<keyword evidence="3" id="KW-0238">DNA-binding</keyword>
<dbReference type="FunFam" id="1.10.10.10:FF:000001">
    <property type="entry name" value="LysR family transcriptional regulator"/>
    <property type="match status" value="1"/>
</dbReference>
<dbReference type="InterPro" id="IPR005119">
    <property type="entry name" value="LysR_subst-bd"/>
</dbReference>
<dbReference type="PANTHER" id="PTHR30346">
    <property type="entry name" value="TRANSCRIPTIONAL DUAL REGULATOR HCAR-RELATED"/>
    <property type="match status" value="1"/>
</dbReference>
<evidence type="ECO:0000313" key="6">
    <source>
        <dbReference type="EMBL" id="AGL84130.1"/>
    </source>
</evidence>
<dbReference type="RefSeq" id="WP_015635081.1">
    <property type="nucleotide sequence ID" value="NC_021237.1"/>
</dbReference>
<dbReference type="PROSITE" id="PS50931">
    <property type="entry name" value="HTH_LYSR"/>
    <property type="match status" value="1"/>
</dbReference>
<accession>A0A2C9EKE9</accession>
<dbReference type="GO" id="GO:0032993">
    <property type="term" value="C:protein-DNA complex"/>
    <property type="evidence" value="ECO:0007669"/>
    <property type="project" value="TreeGrafter"/>
</dbReference>
<dbReference type="CDD" id="cd08414">
    <property type="entry name" value="PBP2_LTTR_aromatics_like"/>
    <property type="match status" value="1"/>
</dbReference>
<proteinExistence type="inferred from homology"/>
<evidence type="ECO:0000256" key="4">
    <source>
        <dbReference type="ARBA" id="ARBA00023163"/>
    </source>
</evidence>
<sequence length="316" mass="34180">MIETRLLRQFIAVAEELHFHKAATRLHMAQPPLSQAIARLEEKLGFSLLRRNRRGVALTPAGADFLHSARRTLATLEQGIEQARHIAQGLAGSLRVSSLSLAGYPSLLASLRGFRQALPEVRLELRELPSAEQLKGLLGGDIDLAFMRELPLPEGQIASRLILDEPIVIALPHDHPQAQAPEVDLRELANDDFVFTPQALGSGYHNQLMALCSAAGFTPKVVQEVARVQTQLGLVGCGFGVALVPRSMADAVLQGSVAYRPLRAMGTQPGPSIGLYMNWHRDNPSPQLQRFMALLDAGLPKPDAAVQKACATATGP</sequence>
<keyword evidence="2" id="KW-0805">Transcription regulation</keyword>
<name>A0A2C9EKE9_PSEPH</name>